<protein>
    <recommendedName>
        <fullName evidence="3">Nephrocystin 3-like N-terminal domain-containing protein</fullName>
    </recommendedName>
</protein>
<dbReference type="VEuPathDB" id="FungiDB:ASPWEDRAFT_192868"/>
<dbReference type="PROSITE" id="PS50088">
    <property type="entry name" value="ANK_REPEAT"/>
    <property type="match status" value="3"/>
</dbReference>
<keyword evidence="1" id="KW-0677">Repeat</keyword>
<dbReference type="SUPFAM" id="SSF48403">
    <property type="entry name" value="Ankyrin repeat"/>
    <property type="match status" value="1"/>
</dbReference>
<dbReference type="InterPro" id="IPR036770">
    <property type="entry name" value="Ankyrin_rpt-contain_sf"/>
</dbReference>
<dbReference type="EMBL" id="KV878209">
    <property type="protein sequence ID" value="OJJ40178.1"/>
    <property type="molecule type" value="Genomic_DNA"/>
</dbReference>
<dbReference type="SMART" id="SM00248">
    <property type="entry name" value="ANK"/>
    <property type="match status" value="3"/>
</dbReference>
<evidence type="ECO:0000313" key="5">
    <source>
        <dbReference type="Proteomes" id="UP000184383"/>
    </source>
</evidence>
<feature type="repeat" description="ANK" evidence="2">
    <location>
        <begin position="516"/>
        <end position="548"/>
    </location>
</feature>
<dbReference type="STRING" id="1073089.A0A1L9RZD9"/>
<keyword evidence="2" id="KW-0040">ANK repeat</keyword>
<dbReference type="InterPro" id="IPR002110">
    <property type="entry name" value="Ankyrin_rpt"/>
</dbReference>
<dbReference type="InterPro" id="IPR056884">
    <property type="entry name" value="NPHP3-like_N"/>
</dbReference>
<dbReference type="Gene3D" id="1.25.40.20">
    <property type="entry name" value="Ankyrin repeat-containing domain"/>
    <property type="match status" value="1"/>
</dbReference>
<organism evidence="4 5">
    <name type="scientific">Aspergillus wentii DTO 134E9</name>
    <dbReference type="NCBI Taxonomy" id="1073089"/>
    <lineage>
        <taxon>Eukaryota</taxon>
        <taxon>Fungi</taxon>
        <taxon>Dikarya</taxon>
        <taxon>Ascomycota</taxon>
        <taxon>Pezizomycotina</taxon>
        <taxon>Eurotiomycetes</taxon>
        <taxon>Eurotiomycetidae</taxon>
        <taxon>Eurotiales</taxon>
        <taxon>Aspergillaceae</taxon>
        <taxon>Aspergillus</taxon>
        <taxon>Aspergillus subgen. Cremei</taxon>
    </lineage>
</organism>
<keyword evidence="5" id="KW-1185">Reference proteome</keyword>
<dbReference type="AlphaFoldDB" id="A0A1L9RZD9"/>
<dbReference type="Pfam" id="PF24883">
    <property type="entry name" value="NPHP3_N"/>
    <property type="match status" value="1"/>
</dbReference>
<feature type="repeat" description="ANK" evidence="2">
    <location>
        <begin position="549"/>
        <end position="581"/>
    </location>
</feature>
<name>A0A1L9RZD9_ASPWE</name>
<dbReference type="Pfam" id="PF12796">
    <property type="entry name" value="Ank_2"/>
    <property type="match status" value="1"/>
</dbReference>
<dbReference type="PANTHER" id="PTHR10039:SF15">
    <property type="entry name" value="NACHT DOMAIN-CONTAINING PROTEIN"/>
    <property type="match status" value="1"/>
</dbReference>
<dbReference type="OrthoDB" id="7464126at2759"/>
<reference evidence="5" key="1">
    <citation type="journal article" date="2017" name="Genome Biol.">
        <title>Comparative genomics reveals high biological diversity and specific adaptations in the industrially and medically important fungal genus Aspergillus.</title>
        <authorList>
            <person name="de Vries R.P."/>
            <person name="Riley R."/>
            <person name="Wiebenga A."/>
            <person name="Aguilar-Osorio G."/>
            <person name="Amillis S."/>
            <person name="Uchima C.A."/>
            <person name="Anderluh G."/>
            <person name="Asadollahi M."/>
            <person name="Askin M."/>
            <person name="Barry K."/>
            <person name="Battaglia E."/>
            <person name="Bayram O."/>
            <person name="Benocci T."/>
            <person name="Braus-Stromeyer S.A."/>
            <person name="Caldana C."/>
            <person name="Canovas D."/>
            <person name="Cerqueira G.C."/>
            <person name="Chen F."/>
            <person name="Chen W."/>
            <person name="Choi C."/>
            <person name="Clum A."/>
            <person name="Dos Santos R.A."/>
            <person name="Damasio A.R."/>
            <person name="Diallinas G."/>
            <person name="Emri T."/>
            <person name="Fekete E."/>
            <person name="Flipphi M."/>
            <person name="Freyberg S."/>
            <person name="Gallo A."/>
            <person name="Gournas C."/>
            <person name="Habgood R."/>
            <person name="Hainaut M."/>
            <person name="Harispe M.L."/>
            <person name="Henrissat B."/>
            <person name="Hilden K.S."/>
            <person name="Hope R."/>
            <person name="Hossain A."/>
            <person name="Karabika E."/>
            <person name="Karaffa L."/>
            <person name="Karanyi Z."/>
            <person name="Krasevec N."/>
            <person name="Kuo A."/>
            <person name="Kusch H."/>
            <person name="LaButti K."/>
            <person name="Lagendijk E.L."/>
            <person name="Lapidus A."/>
            <person name="Levasseur A."/>
            <person name="Lindquist E."/>
            <person name="Lipzen A."/>
            <person name="Logrieco A.F."/>
            <person name="MacCabe A."/>
            <person name="Maekelae M.R."/>
            <person name="Malavazi I."/>
            <person name="Melin P."/>
            <person name="Meyer V."/>
            <person name="Mielnichuk N."/>
            <person name="Miskei M."/>
            <person name="Molnar A.P."/>
            <person name="Mule G."/>
            <person name="Ngan C.Y."/>
            <person name="Orejas M."/>
            <person name="Orosz E."/>
            <person name="Ouedraogo J.P."/>
            <person name="Overkamp K.M."/>
            <person name="Park H.-S."/>
            <person name="Perrone G."/>
            <person name="Piumi F."/>
            <person name="Punt P.J."/>
            <person name="Ram A.F."/>
            <person name="Ramon A."/>
            <person name="Rauscher S."/>
            <person name="Record E."/>
            <person name="Riano-Pachon D.M."/>
            <person name="Robert V."/>
            <person name="Roehrig J."/>
            <person name="Ruller R."/>
            <person name="Salamov A."/>
            <person name="Salih N.S."/>
            <person name="Samson R.A."/>
            <person name="Sandor E."/>
            <person name="Sanguinetti M."/>
            <person name="Schuetze T."/>
            <person name="Sepcic K."/>
            <person name="Shelest E."/>
            <person name="Sherlock G."/>
            <person name="Sophianopoulou V."/>
            <person name="Squina F.M."/>
            <person name="Sun H."/>
            <person name="Susca A."/>
            <person name="Todd R.B."/>
            <person name="Tsang A."/>
            <person name="Unkles S.E."/>
            <person name="van de Wiele N."/>
            <person name="van Rossen-Uffink D."/>
            <person name="Oliveira J.V."/>
            <person name="Vesth T.C."/>
            <person name="Visser J."/>
            <person name="Yu J.-H."/>
            <person name="Zhou M."/>
            <person name="Andersen M.R."/>
            <person name="Archer D.B."/>
            <person name="Baker S.E."/>
            <person name="Benoit I."/>
            <person name="Brakhage A.A."/>
            <person name="Braus G.H."/>
            <person name="Fischer R."/>
            <person name="Frisvad J.C."/>
            <person name="Goldman G.H."/>
            <person name="Houbraken J."/>
            <person name="Oakley B."/>
            <person name="Pocsi I."/>
            <person name="Scazzocchio C."/>
            <person name="Seiboth B."/>
            <person name="vanKuyk P.A."/>
            <person name="Wortman J."/>
            <person name="Dyer P.S."/>
            <person name="Grigoriev I.V."/>
        </authorList>
    </citation>
    <scope>NUCLEOTIDE SEQUENCE [LARGE SCALE GENOMIC DNA]</scope>
    <source>
        <strain evidence="5">DTO 134E9</strain>
    </source>
</reference>
<dbReference type="Proteomes" id="UP000184383">
    <property type="component" value="Unassembled WGS sequence"/>
</dbReference>
<gene>
    <name evidence="4" type="ORF">ASPWEDRAFT_192868</name>
</gene>
<evidence type="ECO:0000256" key="2">
    <source>
        <dbReference type="PROSITE-ProRule" id="PRU00023"/>
    </source>
</evidence>
<dbReference type="GeneID" id="63748102"/>
<feature type="domain" description="Nephrocystin 3-like N-terminal" evidence="3">
    <location>
        <begin position="4"/>
        <end position="124"/>
    </location>
</feature>
<dbReference type="RefSeq" id="XP_040693854.1">
    <property type="nucleotide sequence ID" value="XM_040832254.1"/>
</dbReference>
<evidence type="ECO:0000259" key="3">
    <source>
        <dbReference type="Pfam" id="PF24883"/>
    </source>
</evidence>
<feature type="repeat" description="ANK" evidence="2">
    <location>
        <begin position="483"/>
        <end position="515"/>
    </location>
</feature>
<sequence>MGQVAFFYFSDNVASPDGSRAIRNDLSTIFLSILAQCCLLPDGTISKAVHCAFDDSEKQAPGGCDLSLGAILNLLETVFLERPEDQFTFIFDALDECGDRQGFLSSLTQILRSRPKVRLFISSRFGIDISDHLKSYHTLSISSHSSTDIRSYVENEVKSRYASSGMNEKQATRLKDALNLYSDGVFRWVVLELDIFLPRSPRQGSRQMPRDIENRLERLEHSHAPAVERLFGAYQELYEYALGAEDEHSRRHVVKTAITRVLCSFTRVTQYDLLHAVSVQPDGSIDMTIQLEVILDYCSNFLVKEPSGIIKLAHLSVRQFFERMPEFAPPQQHLRVASYCLQVVQSLSVEGDIQLHRSQRPGTRDFSRLRSSLVIPKALVDLKAVDTATIYSYLYWSAHCRATLGSVKLSESHWAGGVRDVLVEDLTPLHSMIAAGRDFSTRDVLGNTKLHEVVQQNQLAELDLLLRLDSLQGQSQLNVENKAGNLPIHLAAMRGFRDAFHDLALAGSRLDATNSYGLTPLQLAIIFGRVEILQLACRIGIDIYQPDRFGNCLLHCASFISRTDIVHVLLKAGACPDVPNQAGDTPFFEPLKWANVTTNIRNKIGGVAADEFLKHSREPATDDRRKARGYSLKFRHQADQPKVCIDDAEISSCRFCNLQTWLEGSQEGLQYDLSSSDEELADMDANGCKLCQLLIKELSSARLSKTSEVKVRVALESGRDILALSYAGSEIELEFCINSEG</sequence>
<evidence type="ECO:0000256" key="1">
    <source>
        <dbReference type="ARBA" id="ARBA00022737"/>
    </source>
</evidence>
<evidence type="ECO:0000313" key="4">
    <source>
        <dbReference type="EMBL" id="OJJ40178.1"/>
    </source>
</evidence>
<proteinExistence type="predicted"/>
<dbReference type="PANTHER" id="PTHR10039">
    <property type="entry name" value="AMELOGENIN"/>
    <property type="match status" value="1"/>
</dbReference>
<accession>A0A1L9RZD9</accession>